<sequence>MSSRYRRLIQVSVGVSNFSVNHLQQSGGAINFCSASHHSVDNEISNRRILDKWFHSQRYPTISQVSNGSASHLADGILSVIHSTFDEIQG</sequence>
<dbReference type="Proteomes" id="UP000467840">
    <property type="component" value="Chromosome 3"/>
</dbReference>
<dbReference type="EMBL" id="JAAGAX010000017">
    <property type="protein sequence ID" value="KAF2286853.1"/>
    <property type="molecule type" value="Genomic_DNA"/>
</dbReference>
<evidence type="ECO:0000313" key="1">
    <source>
        <dbReference type="EMBL" id="KAF2286853.1"/>
    </source>
</evidence>
<protein>
    <submittedName>
        <fullName evidence="1">Uncharacterized protein</fullName>
    </submittedName>
</protein>
<dbReference type="AlphaFoldDB" id="A0A6A6KFJ7"/>
<name>A0A6A6KFJ7_HEVBR</name>
<organism evidence="1 2">
    <name type="scientific">Hevea brasiliensis</name>
    <name type="common">Para rubber tree</name>
    <name type="synonym">Siphonia brasiliensis</name>
    <dbReference type="NCBI Taxonomy" id="3981"/>
    <lineage>
        <taxon>Eukaryota</taxon>
        <taxon>Viridiplantae</taxon>
        <taxon>Streptophyta</taxon>
        <taxon>Embryophyta</taxon>
        <taxon>Tracheophyta</taxon>
        <taxon>Spermatophyta</taxon>
        <taxon>Magnoliopsida</taxon>
        <taxon>eudicotyledons</taxon>
        <taxon>Gunneridae</taxon>
        <taxon>Pentapetalae</taxon>
        <taxon>rosids</taxon>
        <taxon>fabids</taxon>
        <taxon>Malpighiales</taxon>
        <taxon>Euphorbiaceae</taxon>
        <taxon>Crotonoideae</taxon>
        <taxon>Micrandreae</taxon>
        <taxon>Hevea</taxon>
    </lineage>
</organism>
<comment type="caution">
    <text evidence="1">The sequence shown here is derived from an EMBL/GenBank/DDBJ whole genome shotgun (WGS) entry which is preliminary data.</text>
</comment>
<reference evidence="1 2" key="1">
    <citation type="journal article" date="2020" name="Mol. Plant">
        <title>The Chromosome-Based Rubber Tree Genome Provides New Insights into Spurge Genome Evolution and Rubber Biosynthesis.</title>
        <authorList>
            <person name="Liu J."/>
            <person name="Shi C."/>
            <person name="Shi C.C."/>
            <person name="Li W."/>
            <person name="Zhang Q.J."/>
            <person name="Zhang Y."/>
            <person name="Li K."/>
            <person name="Lu H.F."/>
            <person name="Shi C."/>
            <person name="Zhu S.T."/>
            <person name="Xiao Z.Y."/>
            <person name="Nan H."/>
            <person name="Yue Y."/>
            <person name="Zhu X.G."/>
            <person name="Wu Y."/>
            <person name="Hong X.N."/>
            <person name="Fan G.Y."/>
            <person name="Tong Y."/>
            <person name="Zhang D."/>
            <person name="Mao C.L."/>
            <person name="Liu Y.L."/>
            <person name="Hao S.J."/>
            <person name="Liu W.Q."/>
            <person name="Lv M.Q."/>
            <person name="Zhang H.B."/>
            <person name="Liu Y."/>
            <person name="Hu-Tang G.R."/>
            <person name="Wang J.P."/>
            <person name="Wang J.H."/>
            <person name="Sun Y.H."/>
            <person name="Ni S.B."/>
            <person name="Chen W.B."/>
            <person name="Zhang X.C."/>
            <person name="Jiao Y.N."/>
            <person name="Eichler E.E."/>
            <person name="Li G.H."/>
            <person name="Liu X."/>
            <person name="Gao L.Z."/>
        </authorList>
    </citation>
    <scope>NUCLEOTIDE SEQUENCE [LARGE SCALE GENOMIC DNA]</scope>
    <source>
        <strain evidence="2">cv. GT1</strain>
        <tissue evidence="1">Leaf</tissue>
    </source>
</reference>
<gene>
    <name evidence="1" type="ORF">GH714_033152</name>
</gene>
<evidence type="ECO:0000313" key="2">
    <source>
        <dbReference type="Proteomes" id="UP000467840"/>
    </source>
</evidence>
<keyword evidence="2" id="KW-1185">Reference proteome</keyword>
<accession>A0A6A6KFJ7</accession>
<proteinExistence type="predicted"/>